<organism evidence="2 3">
    <name type="scientific">Varibaculum cambriense</name>
    <dbReference type="NCBI Taxonomy" id="184870"/>
    <lineage>
        <taxon>Bacteria</taxon>
        <taxon>Bacillati</taxon>
        <taxon>Actinomycetota</taxon>
        <taxon>Actinomycetes</taxon>
        <taxon>Actinomycetales</taxon>
        <taxon>Actinomycetaceae</taxon>
        <taxon>Varibaculum</taxon>
    </lineage>
</organism>
<proteinExistence type="predicted"/>
<gene>
    <name evidence="2" type="ORF">L0M99_03310</name>
</gene>
<dbReference type="Pfam" id="PF22768">
    <property type="entry name" value="SPP1_Dit"/>
    <property type="match status" value="1"/>
</dbReference>
<feature type="domain" description="Siphovirus-type tail component C-terminal" evidence="1">
    <location>
        <begin position="207"/>
        <end position="280"/>
    </location>
</feature>
<comment type="caution">
    <text evidence="2">The sequence shown here is derived from an EMBL/GenBank/DDBJ whole genome shotgun (WGS) entry which is preliminary data.</text>
</comment>
<dbReference type="Proteomes" id="UP001200537">
    <property type="component" value="Unassembled WGS sequence"/>
</dbReference>
<evidence type="ECO:0000313" key="2">
    <source>
        <dbReference type="EMBL" id="MCG4617527.1"/>
    </source>
</evidence>
<dbReference type="EMBL" id="JAKNHJ010000005">
    <property type="protein sequence ID" value="MCG4617527.1"/>
    <property type="molecule type" value="Genomic_DNA"/>
</dbReference>
<protein>
    <submittedName>
        <fullName evidence="2">Phage tail family protein</fullName>
    </submittedName>
</protein>
<dbReference type="RefSeq" id="WP_238127758.1">
    <property type="nucleotide sequence ID" value="NZ_JAKNHJ010000005.1"/>
</dbReference>
<reference evidence="2" key="1">
    <citation type="submission" date="2022-01" db="EMBL/GenBank/DDBJ databases">
        <title>Collection of gut derived symbiotic bacterial strains cultured from healthy donors.</title>
        <authorList>
            <person name="Lin H."/>
            <person name="Kohout C."/>
            <person name="Waligurski E."/>
            <person name="Pamer E.G."/>
        </authorList>
    </citation>
    <scope>NUCLEOTIDE SEQUENCE</scope>
    <source>
        <strain evidence="2">DFI.7.46</strain>
    </source>
</reference>
<dbReference type="AlphaFoldDB" id="A0AAJ1EUZ0"/>
<dbReference type="Gene3D" id="2.60.120.860">
    <property type="match status" value="1"/>
</dbReference>
<dbReference type="InterPro" id="IPR054738">
    <property type="entry name" value="Siphovirus-type_tail_C"/>
</dbReference>
<accession>A0AAJ1EUZ0</accession>
<sequence>MPSLNTPLQAEPLTTWQETAARLGGLIFGVRDSDGIFWVLNDVPKIYDVTLEGETGARAWRDGDWMGRTWIRATRMSLNVGVRVPPDKPSLVNVAVDKIKNALPLRESDILRVRDYRDYPLGWQVRCEDKIQVKKHRVGASLEIPLVAASPFAHPVDWETGATVWDVYETGLPKKTGGLRIPVTVPFIIKSAVVAGELRFIVAGSARPLSQIIISGPVRNPVVRDAVAGWRVAVNLDIKEGERLVIDPAARTVELNGASRRGAISGGFPVIDVGEHLITWSADGYTPEARLKIRVAESYL</sequence>
<evidence type="ECO:0000313" key="3">
    <source>
        <dbReference type="Proteomes" id="UP001200537"/>
    </source>
</evidence>
<name>A0AAJ1EUZ0_9ACTO</name>
<evidence type="ECO:0000259" key="1">
    <source>
        <dbReference type="Pfam" id="PF22768"/>
    </source>
</evidence>